<organism evidence="8 9">
    <name type="scientific">Lentzea alba</name>
    <dbReference type="NCBI Taxonomy" id="2714351"/>
    <lineage>
        <taxon>Bacteria</taxon>
        <taxon>Bacillati</taxon>
        <taxon>Actinomycetota</taxon>
        <taxon>Actinomycetes</taxon>
        <taxon>Pseudonocardiales</taxon>
        <taxon>Pseudonocardiaceae</taxon>
        <taxon>Lentzea</taxon>
    </lineage>
</organism>
<dbReference type="InterPro" id="IPR033764">
    <property type="entry name" value="Sdr_B"/>
</dbReference>
<comment type="caution">
    <text evidence="8">The sequence shown here is derived from an EMBL/GenBank/DDBJ whole genome shotgun (WGS) entry which is preliminary data.</text>
</comment>
<feature type="region of interest" description="Disordered" evidence="4">
    <location>
        <begin position="1285"/>
        <end position="1308"/>
    </location>
</feature>
<keyword evidence="5" id="KW-1133">Transmembrane helix</keyword>
<feature type="signal peptide" evidence="6">
    <location>
        <begin position="1"/>
        <end position="26"/>
    </location>
</feature>
<evidence type="ECO:0000256" key="2">
    <source>
        <dbReference type="ARBA" id="ARBA00022525"/>
    </source>
</evidence>
<feature type="domain" description="SD-repeat containing protein B" evidence="7">
    <location>
        <begin position="1555"/>
        <end position="1665"/>
    </location>
</feature>
<reference evidence="8 9" key="1">
    <citation type="submission" date="2020-03" db="EMBL/GenBank/DDBJ databases">
        <title>Isolation and identification of active actinomycetes.</title>
        <authorList>
            <person name="Sun X."/>
        </authorList>
    </citation>
    <scope>NUCLEOTIDE SEQUENCE [LARGE SCALE GENOMIC DNA]</scope>
    <source>
        <strain evidence="8 9">NEAU-D13</strain>
    </source>
</reference>
<dbReference type="InterPro" id="IPR011044">
    <property type="entry name" value="Quino_amine_DH_bsu"/>
</dbReference>
<feature type="domain" description="SD-repeat containing protein B" evidence="7">
    <location>
        <begin position="594"/>
        <end position="721"/>
    </location>
</feature>
<keyword evidence="9" id="KW-1185">Reference proteome</keyword>
<dbReference type="InterPro" id="IPR013783">
    <property type="entry name" value="Ig-like_fold"/>
</dbReference>
<keyword evidence="2" id="KW-0964">Secreted</keyword>
<feature type="domain" description="SD-repeat containing protein B" evidence="7">
    <location>
        <begin position="1672"/>
        <end position="1788"/>
    </location>
</feature>
<feature type="domain" description="SD-repeat containing protein B" evidence="7">
    <location>
        <begin position="1794"/>
        <end position="1911"/>
    </location>
</feature>
<feature type="domain" description="SD-repeat containing protein B" evidence="7">
    <location>
        <begin position="851"/>
        <end position="968"/>
    </location>
</feature>
<dbReference type="GO" id="GO:0005576">
    <property type="term" value="C:extracellular region"/>
    <property type="evidence" value="ECO:0007669"/>
    <property type="project" value="UniProtKB-SubCell"/>
</dbReference>
<feature type="region of interest" description="Disordered" evidence="4">
    <location>
        <begin position="1810"/>
        <end position="1842"/>
    </location>
</feature>
<evidence type="ECO:0000256" key="3">
    <source>
        <dbReference type="ARBA" id="ARBA00022729"/>
    </source>
</evidence>
<dbReference type="SUPFAM" id="SSF50969">
    <property type="entry name" value="YVTN repeat-like/Quinoprotein amine dehydrogenase"/>
    <property type="match status" value="1"/>
</dbReference>
<feature type="domain" description="SD-repeat containing protein B" evidence="7">
    <location>
        <begin position="1090"/>
        <end position="1201"/>
    </location>
</feature>
<feature type="domain" description="SD-repeat containing protein B" evidence="7">
    <location>
        <begin position="1917"/>
        <end position="2033"/>
    </location>
</feature>
<feature type="domain" description="SD-repeat containing protein B" evidence="7">
    <location>
        <begin position="1207"/>
        <end position="1317"/>
    </location>
</feature>
<evidence type="ECO:0000313" key="8">
    <source>
        <dbReference type="EMBL" id="NGY58119.1"/>
    </source>
</evidence>
<feature type="region of interest" description="Disordered" evidence="4">
    <location>
        <begin position="988"/>
        <end position="1007"/>
    </location>
</feature>
<dbReference type="GO" id="GO:0005975">
    <property type="term" value="P:carbohydrate metabolic process"/>
    <property type="evidence" value="ECO:0007669"/>
    <property type="project" value="UniProtKB-ARBA"/>
</dbReference>
<evidence type="ECO:0000256" key="4">
    <source>
        <dbReference type="SAM" id="MobiDB-lite"/>
    </source>
</evidence>
<protein>
    <recommendedName>
        <fullName evidence="7">SD-repeat containing protein B domain-containing protein</fullName>
    </recommendedName>
</protein>
<dbReference type="InterPro" id="IPR051417">
    <property type="entry name" value="SDr/BOS_complex"/>
</dbReference>
<dbReference type="Gene3D" id="2.60.40.10">
    <property type="entry name" value="Immunoglobulins"/>
    <property type="match status" value="13"/>
</dbReference>
<feature type="transmembrane region" description="Helical" evidence="5">
    <location>
        <begin position="2047"/>
        <end position="2068"/>
    </location>
</feature>
<keyword evidence="5" id="KW-0472">Membrane</keyword>
<dbReference type="RefSeq" id="WP_166043989.1">
    <property type="nucleotide sequence ID" value="NZ_JAAMPJ010000001.1"/>
</dbReference>
<feature type="compositionally biased region" description="Low complexity" evidence="4">
    <location>
        <begin position="1810"/>
        <end position="1825"/>
    </location>
</feature>
<dbReference type="Proteomes" id="UP000481360">
    <property type="component" value="Unassembled WGS sequence"/>
</dbReference>
<proteinExistence type="predicted"/>
<feature type="domain" description="SD-repeat containing protein B" evidence="7">
    <location>
        <begin position="973"/>
        <end position="1084"/>
    </location>
</feature>
<feature type="compositionally biased region" description="Polar residues" evidence="4">
    <location>
        <begin position="946"/>
        <end position="955"/>
    </location>
</feature>
<evidence type="ECO:0000259" key="7">
    <source>
        <dbReference type="Pfam" id="PF17210"/>
    </source>
</evidence>
<feature type="domain" description="SD-repeat containing protein B" evidence="7">
    <location>
        <begin position="1438"/>
        <end position="1549"/>
    </location>
</feature>
<feature type="region of interest" description="Disordered" evidence="4">
    <location>
        <begin position="935"/>
        <end position="968"/>
    </location>
</feature>
<dbReference type="PANTHER" id="PTHR23303:SF15">
    <property type="entry name" value="COLOSSIN-A"/>
    <property type="match status" value="1"/>
</dbReference>
<dbReference type="Pfam" id="PF17210">
    <property type="entry name" value="SdrD_B"/>
    <property type="match status" value="12"/>
</dbReference>
<comment type="subcellular location">
    <subcellularLocation>
        <location evidence="1">Secreted</location>
    </subcellularLocation>
</comment>
<dbReference type="SUPFAM" id="SSF117074">
    <property type="entry name" value="Hypothetical protein PA1324"/>
    <property type="match status" value="12"/>
</dbReference>
<name>A0A7C9VV14_9PSEU</name>
<evidence type="ECO:0000313" key="9">
    <source>
        <dbReference type="Proteomes" id="UP000481360"/>
    </source>
</evidence>
<keyword evidence="5" id="KW-0812">Transmembrane</keyword>
<dbReference type="EMBL" id="JAAMPJ010000001">
    <property type="protein sequence ID" value="NGY58119.1"/>
    <property type="molecule type" value="Genomic_DNA"/>
</dbReference>
<feature type="domain" description="SD-repeat containing protein B" evidence="7">
    <location>
        <begin position="1322"/>
        <end position="1432"/>
    </location>
</feature>
<evidence type="ECO:0000256" key="1">
    <source>
        <dbReference type="ARBA" id="ARBA00004613"/>
    </source>
</evidence>
<feature type="chain" id="PRO_5028881280" description="SD-repeat containing protein B domain-containing protein" evidence="6">
    <location>
        <begin position="27"/>
        <end position="2076"/>
    </location>
</feature>
<sequence>MKRPLAVALSALMAASFAVVIPSAHAGPGDGTLTVKVIRDINANGTYEAALEVGVAGASVLVTDPAGKTATGTTGADGNVTVGLGPVSGGKYRVQVNPPAGSVLQPAPAGAGLESNTMFVDVSGGQNKTVTTALWNPADYCQANPTLVTGCQRATRKQDGSSNVSDSARSLVTLPFTNRGTGPAPTQIANQGTTGSVYGIAYRKQDKRIFSGAFAKRLTDYGSGNAGGVYVTPAAGGATTLFATVPNAGTTKHNHQNNFDGGFANVVGKEALGDIDISEDGSELYVVNLGDRKLYVYDATAATASAPKGSYAIPSPCTNAVDWRPGALAVRDGVLYVGGVCSGESTQNVADMKVVVRTFTAGAFGAPVVTHTLNFLRGTVLWGGTTADHWRPWQTTFKQPTPNGGLVVNPEPLLTDIGIEANGDLVLAFRDRFGDQGGKSLSPADGSAGTFDTVSGGDLNRVCRQADGSYAWEGTAANCPNHNTPANNGGGQVDGVVEYYNGEFFSSQANGQPHKETAQGALAVLYGETRMPETIMDPTAINTGGVGWFDRAGGGMMADGYPNSYLISDVNTEGWGKANGLADLEALCDLAPVQLGNRVWFDTDADGVQDGDEPPVAGVKVTATPCAGGASLGTKVTNAKGEYYFGVADGLKPDTCYNLTFDRSAVNAGGLPNAPAAADLKWTVKEAGPDRVIDSNVDAEGKTQVTIGKAGTADHTVDAGIVAKVTNKLGDFVWVDANRNGLQDADEQGVPGVTVVLKKGDGTQVGQPKTTDAQGKYLFDQLDDGVYKVCFDLSTLPSLYAGFTFTGKDAGDDAKDSDADPADGCTVTTTLGAAKREDLTLDAGISPPSNKVGDLVWKDTNRNGLQDGDEPGVPGVTVTLKNGAGEPVGQPKQTGADGKYLFDNLPDGTYQVCFDISTAPAEYAGYLLTKPNAGDDVKDSDADPTSKCTQTTTVGPNKREDLTLDAGIRPPNKLGDYVWIDNNKNGLQDDGEPAVPNVPVKLSDGKTTTTGPDGKYVFDKLPDGKYTVCFDLKNLPGPVADYQVTKPNAGEDAKDSDADVATGCAPEVELNVDKPEDLTIDMGLISPVNRLGDYVWIDVNKDGLQDASDVPVEGVTVKLSTGATTKTGADGKYLFTDLLDGTYKVCFDLANLPAAVKDYKVTTQNAGGDDAKDSDADAQGCTAETTLGTGKREDLTLDMGLVSPPNRLGDYVWVDTNRNGVQDGDEPGVPGVTVKVGDKTTTTNDQGKYIFDDLSDGTYKVCFDIANMPAPYQAYLVTRSNAGGDDAKDSDAGADGCTPETSLGSAKREDLTLDLGIRPPNKLGDTVWRDDNKNGVQDPNEPGVPGVTVKVGDKTTTTNEQGKYEFPNLPDGKYKVCFDIANLPGPVADYQVTKPNAGDDAKDSDADVATGCAPEVELNVDKPEDLTIDMGLISPVNRLGDYVWIDVNKDGLQDASDVPVEGVTVKLSTGAITKTGADGKYLFTDLLDGTYKVCFDVANLPAAVKDYKVTTQNAGGNDAVDSDADAQGCTAETTLGTGKREDLTLDMGLVSPPNKLGDTVWRDDNKNGVQDDGEPGVPNVPVKLSDGKTTVTDPNGKYVFDNLPDGKYTVCFGPMSDAVKDFVFTTPNAGSDDAKDSDADPATGCTPEVELGLGKRENPTVDAGIHPPANGVGDYVWIDANSNGLQDEGEKPVEGVTAVLKDAQGKELGTQKTSSNGKYYFTDNLPDGTYQVCFDIKNLPAAVADYTLTKPNAGDDGKDSDADPSSGCTLTTTVGVGKRRDYTLDAGLIAPPNTIGDFVWSDKNRNGVQDPGEPGVPGVPVKLVGSDGKPVGEPVKTDKDGKYEFPNIPDGTYKVCFEMGALPGDYAGYQATKPNVGDDGKDSDVDPASGCTPPVTVGVGKRENLTLDLGLVSPANRVGDFVWYDNNSNGVQDSGEPGVPDLPVFLQDGTGKPVAQSKTDKDGKYLFTDLPDGEYKVCFNADPQTGLVAGRKLTTPHVGDDAKDSDADPASGCTHVVKLGKDKRADLTLDAGLLPKPPAPPLASTGVAVWSLLLAALTMLAGGAFLLVRGRRRRES</sequence>
<feature type="region of interest" description="Disordered" evidence="4">
    <location>
        <begin position="1568"/>
        <end position="1589"/>
    </location>
</feature>
<gene>
    <name evidence="8" type="ORF">G7043_04130</name>
</gene>
<accession>A0A7C9VV14</accession>
<evidence type="ECO:0000256" key="6">
    <source>
        <dbReference type="SAM" id="SignalP"/>
    </source>
</evidence>
<keyword evidence="3 6" id="KW-0732">Signal</keyword>
<dbReference type="PANTHER" id="PTHR23303">
    <property type="entry name" value="CARBOXYPEPTIDASE REGULATORY REGION-CONTAINING"/>
    <property type="match status" value="1"/>
</dbReference>
<feature type="domain" description="SD-repeat containing protein B" evidence="7">
    <location>
        <begin position="728"/>
        <end position="845"/>
    </location>
</feature>
<evidence type="ECO:0000256" key="5">
    <source>
        <dbReference type="SAM" id="Phobius"/>
    </source>
</evidence>